<evidence type="ECO:0000256" key="5">
    <source>
        <dbReference type="SAM" id="Phobius"/>
    </source>
</evidence>
<dbReference type="SUPFAM" id="SSF51735">
    <property type="entry name" value="NAD(P)-binding Rossmann-fold domains"/>
    <property type="match status" value="1"/>
</dbReference>
<keyword evidence="2" id="KW-0521">NADP</keyword>
<dbReference type="PRINTS" id="PR00081">
    <property type="entry name" value="GDHRDH"/>
</dbReference>
<dbReference type="HOGENOM" id="CLU_056799_1_0_1"/>
<evidence type="ECO:0000256" key="3">
    <source>
        <dbReference type="ARBA" id="ARBA00023002"/>
    </source>
</evidence>
<evidence type="ECO:0000256" key="4">
    <source>
        <dbReference type="ARBA" id="ARBA00037096"/>
    </source>
</evidence>
<dbReference type="Pfam" id="PF00106">
    <property type="entry name" value="adh_short"/>
    <property type="match status" value="1"/>
</dbReference>
<sequence>MPRFDINLGFKLDQLTVNATILVLLACYIVYGLVVKQDTRRRALPVHKEWVVILGASKGIGKALALAYAERGARVMLVARDSVELEATAQACRAIKPRHSQLKLNPSRGIETVQADVASEEGLLAVHQKAKELWGCVDTLIICVGALAVLPAFALTGSIDPASPLHVVRDTVSAEELKQATAVYDKMVKLNATVPLLATLTFAPLMAAKSHAPRIALISSVAACIPAPTRAIYASSKSAGTMLMEALRIEMQGWPTAKSRNGRNGHPFGVTVISPATVETGLREQAADMHLAPDGHKPSGSSKGLSPDHVARATISAIDHEQRHSFVPSFYWYARLLHVIIPNVIERGARRKYGFM</sequence>
<accession>G7DU11</accession>
<comment type="similarity">
    <text evidence="1">Belongs to the short-chain dehydrogenases/reductases (SDR) family.</text>
</comment>
<keyword evidence="7" id="KW-1185">Reference proteome</keyword>
<evidence type="ECO:0008006" key="8">
    <source>
        <dbReference type="Google" id="ProtNLM"/>
    </source>
</evidence>
<reference evidence="6 7" key="2">
    <citation type="journal article" date="2012" name="Open Biol.">
        <title>Characteristics of nucleosomes and linker DNA regions on the genome of the basidiomycete Mixia osmundae revealed by mono- and dinucleosome mapping.</title>
        <authorList>
            <person name="Nishida H."/>
            <person name="Kondo S."/>
            <person name="Matsumoto T."/>
            <person name="Suzuki Y."/>
            <person name="Yoshikawa H."/>
            <person name="Taylor T.D."/>
            <person name="Sugiyama J."/>
        </authorList>
    </citation>
    <scope>NUCLEOTIDE SEQUENCE [LARGE SCALE GENOMIC DNA]</scope>
    <source>
        <strain evidence="7">CBS 9802 / IAM 14324 / JCM 22182 / KY 12970</strain>
    </source>
</reference>
<dbReference type="PROSITE" id="PS00061">
    <property type="entry name" value="ADH_SHORT"/>
    <property type="match status" value="1"/>
</dbReference>
<dbReference type="InterPro" id="IPR002347">
    <property type="entry name" value="SDR_fam"/>
</dbReference>
<feature type="transmembrane region" description="Helical" evidence="5">
    <location>
        <begin position="15"/>
        <end position="34"/>
    </location>
</feature>
<gene>
    <name evidence="6" type="primary">Mo00718</name>
    <name evidence="6" type="ORF">E5Q_00718</name>
</gene>
<evidence type="ECO:0000313" key="6">
    <source>
        <dbReference type="EMBL" id="GAA94071.1"/>
    </source>
</evidence>
<dbReference type="EMBL" id="BABT02000026">
    <property type="protein sequence ID" value="GAA94071.1"/>
    <property type="molecule type" value="Genomic_DNA"/>
</dbReference>
<dbReference type="GO" id="GO:0016491">
    <property type="term" value="F:oxidoreductase activity"/>
    <property type="evidence" value="ECO:0007669"/>
    <property type="project" value="UniProtKB-KW"/>
</dbReference>
<evidence type="ECO:0000313" key="7">
    <source>
        <dbReference type="Proteomes" id="UP000009131"/>
    </source>
</evidence>
<evidence type="ECO:0000256" key="2">
    <source>
        <dbReference type="ARBA" id="ARBA00022857"/>
    </source>
</evidence>
<dbReference type="OrthoDB" id="37659at2759"/>
<dbReference type="PROSITE" id="PS51257">
    <property type="entry name" value="PROKAR_LIPOPROTEIN"/>
    <property type="match status" value="1"/>
</dbReference>
<dbReference type="Gene3D" id="3.40.50.720">
    <property type="entry name" value="NAD(P)-binding Rossmann-like Domain"/>
    <property type="match status" value="1"/>
</dbReference>
<reference evidence="6 7" key="1">
    <citation type="journal article" date="2011" name="J. Gen. Appl. Microbiol.">
        <title>Draft genome sequencing of the enigmatic basidiomycete Mixia osmundae.</title>
        <authorList>
            <person name="Nishida H."/>
            <person name="Nagatsuka Y."/>
            <person name="Sugiyama J."/>
        </authorList>
    </citation>
    <scope>NUCLEOTIDE SEQUENCE [LARGE SCALE GENOMIC DNA]</scope>
    <source>
        <strain evidence="7">CBS 9802 / IAM 14324 / JCM 22182 / KY 12970</strain>
    </source>
</reference>
<dbReference type="AlphaFoldDB" id="G7DU11"/>
<dbReference type="InParanoid" id="G7DU11"/>
<name>G7DU11_MIXOS</name>
<proteinExistence type="inferred from homology"/>
<keyword evidence="5" id="KW-0812">Transmembrane</keyword>
<protein>
    <recommendedName>
        <fullName evidence="8">NAD(P)-binding protein</fullName>
    </recommendedName>
</protein>
<feature type="transmembrane region" description="Helical" evidence="5">
    <location>
        <begin position="133"/>
        <end position="155"/>
    </location>
</feature>
<comment type="function">
    <text evidence="4">Putative oxidoreductase.</text>
</comment>
<comment type="caution">
    <text evidence="6">The sequence shown here is derived from an EMBL/GenBank/DDBJ whole genome shotgun (WGS) entry which is preliminary data.</text>
</comment>
<keyword evidence="5" id="KW-1133">Transmembrane helix</keyword>
<dbReference type="PANTHER" id="PTHR44196">
    <property type="entry name" value="DEHYDROGENASE/REDUCTASE SDR FAMILY MEMBER 7B"/>
    <property type="match status" value="1"/>
</dbReference>
<dbReference type="OMA" id="DTLHICA"/>
<dbReference type="InterPro" id="IPR020904">
    <property type="entry name" value="Sc_DH/Rdtase_CS"/>
</dbReference>
<keyword evidence="3" id="KW-0560">Oxidoreductase</keyword>
<evidence type="ECO:0000256" key="1">
    <source>
        <dbReference type="ARBA" id="ARBA00006484"/>
    </source>
</evidence>
<dbReference type="InterPro" id="IPR036291">
    <property type="entry name" value="NAD(P)-bd_dom_sf"/>
</dbReference>
<keyword evidence="5" id="KW-0472">Membrane</keyword>
<dbReference type="Proteomes" id="UP000009131">
    <property type="component" value="Unassembled WGS sequence"/>
</dbReference>
<dbReference type="STRING" id="764103.G7DU11"/>
<dbReference type="eggNOG" id="KOG1205">
    <property type="taxonomic scope" value="Eukaryota"/>
</dbReference>
<dbReference type="RefSeq" id="XP_014570339.1">
    <property type="nucleotide sequence ID" value="XM_014714853.1"/>
</dbReference>
<dbReference type="GO" id="GO:0016020">
    <property type="term" value="C:membrane"/>
    <property type="evidence" value="ECO:0007669"/>
    <property type="project" value="TreeGrafter"/>
</dbReference>
<organism evidence="6 7">
    <name type="scientific">Mixia osmundae (strain CBS 9802 / IAM 14324 / JCM 22182 / KY 12970)</name>
    <dbReference type="NCBI Taxonomy" id="764103"/>
    <lineage>
        <taxon>Eukaryota</taxon>
        <taxon>Fungi</taxon>
        <taxon>Dikarya</taxon>
        <taxon>Basidiomycota</taxon>
        <taxon>Pucciniomycotina</taxon>
        <taxon>Mixiomycetes</taxon>
        <taxon>Mixiales</taxon>
        <taxon>Mixiaceae</taxon>
        <taxon>Mixia</taxon>
    </lineage>
</organism>
<dbReference type="PANTHER" id="PTHR44196:SF1">
    <property type="entry name" value="DEHYDROGENASE_REDUCTASE SDR FAMILY MEMBER 7B"/>
    <property type="match status" value="1"/>
</dbReference>